<dbReference type="GO" id="GO:0008745">
    <property type="term" value="F:N-acetylmuramoyl-L-alanine amidase activity"/>
    <property type="evidence" value="ECO:0007669"/>
    <property type="project" value="UniProtKB-EC"/>
</dbReference>
<keyword evidence="15" id="KW-1185">Reference proteome</keyword>
<dbReference type="Proteomes" id="UP001165395">
    <property type="component" value="Unassembled WGS sequence"/>
</dbReference>
<evidence type="ECO:0000256" key="6">
    <source>
        <dbReference type="ARBA" id="ARBA00022490"/>
    </source>
</evidence>
<dbReference type="RefSeq" id="WP_227180308.1">
    <property type="nucleotide sequence ID" value="NZ_JAJBZT010000004.1"/>
</dbReference>
<dbReference type="SUPFAM" id="SSF55846">
    <property type="entry name" value="N-acetylmuramoyl-L-alanine amidase-like"/>
    <property type="match status" value="1"/>
</dbReference>
<dbReference type="InterPro" id="IPR036505">
    <property type="entry name" value="Amidase/PGRP_sf"/>
</dbReference>
<keyword evidence="6" id="KW-0963">Cytoplasm</keyword>
<evidence type="ECO:0000256" key="8">
    <source>
        <dbReference type="ARBA" id="ARBA00022801"/>
    </source>
</evidence>
<evidence type="ECO:0000313" key="14">
    <source>
        <dbReference type="EMBL" id="MCB6183525.1"/>
    </source>
</evidence>
<gene>
    <name evidence="14" type="primary">ampD</name>
    <name evidence="14" type="ORF">LIN78_08195</name>
</gene>
<evidence type="ECO:0000256" key="12">
    <source>
        <dbReference type="ARBA" id="ARBA00042615"/>
    </source>
</evidence>
<organism evidence="14 15">
    <name type="scientific">Leeia speluncae</name>
    <dbReference type="NCBI Taxonomy" id="2884804"/>
    <lineage>
        <taxon>Bacteria</taxon>
        <taxon>Pseudomonadati</taxon>
        <taxon>Pseudomonadota</taxon>
        <taxon>Betaproteobacteria</taxon>
        <taxon>Neisseriales</taxon>
        <taxon>Leeiaceae</taxon>
        <taxon>Leeia</taxon>
    </lineage>
</organism>
<evidence type="ECO:0000256" key="9">
    <source>
        <dbReference type="ARBA" id="ARBA00022833"/>
    </source>
</evidence>
<evidence type="ECO:0000313" key="15">
    <source>
        <dbReference type="Proteomes" id="UP001165395"/>
    </source>
</evidence>
<sequence>MEKSFHFNELGWCDSAIQIPSPNTDARPDSVDASLLVIHNISLPPNEYGGNGVIALFTNQLNPSEHPYYEGIAHLRVSAHFFIRRTGELVQFVPITQRAWHAGISRWGEKERCNDFSIGIELEGSDFEVFTDTQYQTLSQLAIALKAALPTLLEVTGHSHIAPGRKTDPGPYFNWASLIGEGGAFAGKSPEQPNSNSEAS</sequence>
<name>A0ABS8D5P1_9NEIS</name>
<feature type="domain" description="N-acetylmuramoyl-L-alanine amidase" evidence="13">
    <location>
        <begin position="21"/>
        <end position="170"/>
    </location>
</feature>
<keyword evidence="9" id="KW-0862">Zinc</keyword>
<dbReference type="Pfam" id="PF01510">
    <property type="entry name" value="Amidase_2"/>
    <property type="match status" value="1"/>
</dbReference>
<dbReference type="InterPro" id="IPR002502">
    <property type="entry name" value="Amidase_domain"/>
</dbReference>
<comment type="cofactor">
    <cofactor evidence="2">
        <name>Zn(2+)</name>
        <dbReference type="ChEBI" id="CHEBI:29105"/>
    </cofactor>
</comment>
<evidence type="ECO:0000256" key="5">
    <source>
        <dbReference type="ARBA" id="ARBA00011901"/>
    </source>
</evidence>
<keyword evidence="7" id="KW-0479">Metal-binding</keyword>
<keyword evidence="8 14" id="KW-0378">Hydrolase</keyword>
<dbReference type="InterPro" id="IPR051206">
    <property type="entry name" value="NAMLAA_amidase_2"/>
</dbReference>
<comment type="caution">
    <text evidence="14">The sequence shown here is derived from an EMBL/GenBank/DDBJ whole genome shotgun (WGS) entry which is preliminary data.</text>
</comment>
<evidence type="ECO:0000256" key="7">
    <source>
        <dbReference type="ARBA" id="ARBA00022723"/>
    </source>
</evidence>
<dbReference type="EC" id="3.5.1.28" evidence="5"/>
<evidence type="ECO:0000256" key="2">
    <source>
        <dbReference type="ARBA" id="ARBA00001947"/>
    </source>
</evidence>
<dbReference type="PANTHER" id="PTHR30417:SF4">
    <property type="entry name" value="1,6-ANHYDRO-N-ACETYLMURAMYL-L-ALANINE AMIDASE AMPD"/>
    <property type="match status" value="1"/>
</dbReference>
<evidence type="ECO:0000259" key="13">
    <source>
        <dbReference type="SMART" id="SM00644"/>
    </source>
</evidence>
<reference evidence="14" key="1">
    <citation type="submission" date="2021-10" db="EMBL/GenBank/DDBJ databases">
        <title>The complete genome sequence of Leeia sp. TBRC 13508.</title>
        <authorList>
            <person name="Charoenyingcharoen P."/>
            <person name="Yukphan P."/>
        </authorList>
    </citation>
    <scope>NUCLEOTIDE SEQUENCE</scope>
    <source>
        <strain evidence="14">TBRC 13508</strain>
    </source>
</reference>
<keyword evidence="10" id="KW-0961">Cell wall biogenesis/degradation</keyword>
<evidence type="ECO:0000256" key="11">
    <source>
        <dbReference type="ARBA" id="ARBA00039257"/>
    </source>
</evidence>
<dbReference type="Gene3D" id="3.40.80.10">
    <property type="entry name" value="Peptidoglycan recognition protein-like"/>
    <property type="match status" value="1"/>
</dbReference>
<protein>
    <recommendedName>
        <fullName evidence="11">1,6-anhydro-N-acetylmuramyl-L-alanine amidase AmpD</fullName>
        <ecNumber evidence="5">3.5.1.28</ecNumber>
    </recommendedName>
    <alternativeName>
        <fullName evidence="12">N-acetylmuramoyl-L-alanine amidase</fullName>
    </alternativeName>
</protein>
<dbReference type="NCBIfam" id="NF008758">
    <property type="entry name" value="PRK11789.1"/>
    <property type="match status" value="1"/>
</dbReference>
<comment type="similarity">
    <text evidence="4">Belongs to the N-acetylmuramoyl-L-alanine amidase 2 family.</text>
</comment>
<comment type="catalytic activity">
    <reaction evidence="1">
        <text>Hydrolyzes the link between N-acetylmuramoyl residues and L-amino acid residues in certain cell-wall glycopeptides.</text>
        <dbReference type="EC" id="3.5.1.28"/>
    </reaction>
</comment>
<evidence type="ECO:0000256" key="4">
    <source>
        <dbReference type="ARBA" id="ARBA00007553"/>
    </source>
</evidence>
<accession>A0ABS8D5P1</accession>
<comment type="subcellular location">
    <subcellularLocation>
        <location evidence="3">Cytoplasm</location>
    </subcellularLocation>
</comment>
<dbReference type="EMBL" id="JAJBZT010000004">
    <property type="protein sequence ID" value="MCB6183525.1"/>
    <property type="molecule type" value="Genomic_DNA"/>
</dbReference>
<evidence type="ECO:0000256" key="10">
    <source>
        <dbReference type="ARBA" id="ARBA00023316"/>
    </source>
</evidence>
<evidence type="ECO:0000256" key="3">
    <source>
        <dbReference type="ARBA" id="ARBA00004496"/>
    </source>
</evidence>
<dbReference type="CDD" id="cd06583">
    <property type="entry name" value="PGRP"/>
    <property type="match status" value="1"/>
</dbReference>
<proteinExistence type="inferred from homology"/>
<evidence type="ECO:0000256" key="1">
    <source>
        <dbReference type="ARBA" id="ARBA00001561"/>
    </source>
</evidence>
<dbReference type="PANTHER" id="PTHR30417">
    <property type="entry name" value="N-ACETYLMURAMOYL-L-ALANINE AMIDASE AMID"/>
    <property type="match status" value="1"/>
</dbReference>
<dbReference type="SMART" id="SM00644">
    <property type="entry name" value="Ami_2"/>
    <property type="match status" value="1"/>
</dbReference>